<keyword evidence="3" id="KW-1185">Reference proteome</keyword>
<proteinExistence type="predicted"/>
<reference evidence="2 3" key="1">
    <citation type="journal article" date="2019" name="Int. J. Syst. Evol. Microbiol.">
        <title>The Global Catalogue of Microorganisms (GCM) 10K type strain sequencing project: providing services to taxonomists for standard genome sequencing and annotation.</title>
        <authorList>
            <consortium name="The Broad Institute Genomics Platform"/>
            <consortium name="The Broad Institute Genome Sequencing Center for Infectious Disease"/>
            <person name="Wu L."/>
            <person name="Ma J."/>
        </authorList>
    </citation>
    <scope>NUCLEOTIDE SEQUENCE [LARGE SCALE GENOMIC DNA]</scope>
    <source>
        <strain evidence="2 3">JCM 15589</strain>
    </source>
</reference>
<comment type="caution">
    <text evidence="2">The sequence shown here is derived from an EMBL/GenBank/DDBJ whole genome shotgun (WGS) entry which is preliminary data.</text>
</comment>
<feature type="compositionally biased region" description="Basic residues" evidence="1">
    <location>
        <begin position="1"/>
        <end position="10"/>
    </location>
</feature>
<protein>
    <submittedName>
        <fullName evidence="2">Uncharacterized protein</fullName>
    </submittedName>
</protein>
<evidence type="ECO:0000313" key="3">
    <source>
        <dbReference type="Proteomes" id="UP001501138"/>
    </source>
</evidence>
<name>A0ABN2IYX6_9MICO</name>
<evidence type="ECO:0000313" key="2">
    <source>
        <dbReference type="EMBL" id="GAA1714497.1"/>
    </source>
</evidence>
<feature type="compositionally biased region" description="Low complexity" evidence="1">
    <location>
        <begin position="22"/>
        <end position="37"/>
    </location>
</feature>
<feature type="compositionally biased region" description="Pro residues" evidence="1">
    <location>
        <begin position="62"/>
        <end position="72"/>
    </location>
</feature>
<evidence type="ECO:0000256" key="1">
    <source>
        <dbReference type="SAM" id="MobiDB-lite"/>
    </source>
</evidence>
<feature type="region of interest" description="Disordered" evidence="1">
    <location>
        <begin position="1"/>
        <end position="87"/>
    </location>
</feature>
<organism evidence="2 3">
    <name type="scientific">Isoptericola hypogeus</name>
    <dbReference type="NCBI Taxonomy" id="300179"/>
    <lineage>
        <taxon>Bacteria</taxon>
        <taxon>Bacillati</taxon>
        <taxon>Actinomycetota</taxon>
        <taxon>Actinomycetes</taxon>
        <taxon>Micrococcales</taxon>
        <taxon>Promicromonosporaceae</taxon>
        <taxon>Isoptericola</taxon>
    </lineage>
</organism>
<gene>
    <name evidence="2" type="ORF">GCM10009809_08340</name>
</gene>
<dbReference type="RefSeq" id="WP_344245971.1">
    <property type="nucleotide sequence ID" value="NZ_BAAAPM010000003.1"/>
</dbReference>
<dbReference type="Proteomes" id="UP001501138">
    <property type="component" value="Unassembled WGS sequence"/>
</dbReference>
<dbReference type="EMBL" id="BAAAPM010000003">
    <property type="protein sequence ID" value="GAA1714497.1"/>
    <property type="molecule type" value="Genomic_DNA"/>
</dbReference>
<accession>A0ABN2IYX6</accession>
<sequence length="87" mass="9545">MSHHVTKHQTRWTVRQIPDTQASPSTGNTATTASTGGVLEWTSPTGRQHRTYPERSATTVHSPPPSPRLPSPEPDDPEHGDPYPPPF</sequence>